<dbReference type="CDD" id="cd01298">
    <property type="entry name" value="ATZ_TRZ_like"/>
    <property type="match status" value="1"/>
</dbReference>
<reference evidence="2 3" key="1">
    <citation type="submission" date="2017-03" db="EMBL/GenBank/DDBJ databases">
        <title>Complete Genome Sequence of a natural compounds producer, Streptomyces violaceus S21.</title>
        <authorList>
            <person name="Zhong C."/>
            <person name="Zhao Z."/>
            <person name="Fu J."/>
            <person name="Zong G."/>
            <person name="Qin R."/>
            <person name="Cao G."/>
        </authorList>
    </citation>
    <scope>NUCLEOTIDE SEQUENCE [LARGE SCALE GENOMIC DNA]</scope>
    <source>
        <strain evidence="2 3">S21</strain>
    </source>
</reference>
<dbReference type="InterPro" id="IPR011059">
    <property type="entry name" value="Metal-dep_hydrolase_composite"/>
</dbReference>
<name>A0A1V0UFY0_STRVN</name>
<keyword evidence="2" id="KW-0378">Hydrolase</keyword>
<dbReference type="Gene3D" id="3.20.20.140">
    <property type="entry name" value="Metal-dependent hydrolases"/>
    <property type="match status" value="1"/>
</dbReference>
<evidence type="ECO:0000313" key="3">
    <source>
        <dbReference type="Proteomes" id="UP000192445"/>
    </source>
</evidence>
<evidence type="ECO:0000259" key="1">
    <source>
        <dbReference type="Pfam" id="PF01979"/>
    </source>
</evidence>
<dbReference type="Gene3D" id="2.30.40.10">
    <property type="entry name" value="Urease, subunit C, domain 1"/>
    <property type="match status" value="1"/>
</dbReference>
<dbReference type="InterPro" id="IPR032466">
    <property type="entry name" value="Metal_Hydrolase"/>
</dbReference>
<feature type="domain" description="Amidohydrolase-related" evidence="1">
    <location>
        <begin position="58"/>
        <end position="413"/>
    </location>
</feature>
<dbReference type="AlphaFoldDB" id="A0A1V0UFY0"/>
<dbReference type="GO" id="GO:0016810">
    <property type="term" value="F:hydrolase activity, acting on carbon-nitrogen (but not peptide) bonds"/>
    <property type="evidence" value="ECO:0007669"/>
    <property type="project" value="InterPro"/>
</dbReference>
<sequence>MSEAVLIRGRHVLTSAAPESYTDGAVRLSEGRITHVGAYRDLAARFPGHPVHGGPNDIVTPGFVNAHGHFSEALLAGMAEQYELNAWIRALIAPVAPHLRREDAYVGTLLAGIQMLHSGVTLVNDMFVCDPVGPEPVTPGVVQALDELGLRGVVAFGAGDARPGVERAALVREHEELERAAAASRLCRFRVGITVVSAQSPELFDQSVRMAVDGGHGAHLHLHEVREEAVEVRARHGSSAVEYCADRGLFDAPVLAAHCVWNSRRDMVLLAEHGVGVAHNPVANMVLGSGVCPLPELRELGVEVGIGVDGAASNDRQDMTEAIKATVLLQRVHHLRASAMSARDAFRMATIGGARALGMGAEVGSLEPGKAADVVVLDGDSPALANVHDPVQSVVYCAGPREVKEVWVDGRQVVAGGEAVSVRPADVVARSRDAAASLVRRSGLHDLSVLAGTGGPS</sequence>
<protein>
    <submittedName>
        <fullName evidence="2">Amidohydrolase</fullName>
    </submittedName>
</protein>
<dbReference type="KEGG" id="svu:B1H20_22595"/>
<gene>
    <name evidence="2" type="ORF">B1H20_22595</name>
</gene>
<dbReference type="Proteomes" id="UP000192445">
    <property type="component" value="Chromosome"/>
</dbReference>
<dbReference type="InterPro" id="IPR006680">
    <property type="entry name" value="Amidohydro-rel"/>
</dbReference>
<dbReference type="RefSeq" id="WP_083193178.1">
    <property type="nucleotide sequence ID" value="NZ_CP020570.1"/>
</dbReference>
<evidence type="ECO:0000313" key="2">
    <source>
        <dbReference type="EMBL" id="ARF63858.1"/>
    </source>
</evidence>
<dbReference type="SUPFAM" id="SSF51338">
    <property type="entry name" value="Composite domain of metallo-dependent hydrolases"/>
    <property type="match status" value="1"/>
</dbReference>
<dbReference type="Pfam" id="PF01979">
    <property type="entry name" value="Amidohydro_1"/>
    <property type="match status" value="1"/>
</dbReference>
<dbReference type="SUPFAM" id="SSF51556">
    <property type="entry name" value="Metallo-dependent hydrolases"/>
    <property type="match status" value="1"/>
</dbReference>
<proteinExistence type="predicted"/>
<organism evidence="2 3">
    <name type="scientific">Streptomyces violaceoruber</name>
    <dbReference type="NCBI Taxonomy" id="1935"/>
    <lineage>
        <taxon>Bacteria</taxon>
        <taxon>Bacillati</taxon>
        <taxon>Actinomycetota</taxon>
        <taxon>Actinomycetes</taxon>
        <taxon>Kitasatosporales</taxon>
        <taxon>Streptomycetaceae</taxon>
        <taxon>Streptomyces</taxon>
        <taxon>Streptomyces violaceoruber group</taxon>
    </lineage>
</organism>
<dbReference type="PANTHER" id="PTHR43794:SF5">
    <property type="entry name" value="CHLOROHYDROLASE FAMILY PROTEIN"/>
    <property type="match status" value="1"/>
</dbReference>
<dbReference type="STRING" id="1935.B1H20_22595"/>
<dbReference type="EMBL" id="CP020570">
    <property type="protein sequence ID" value="ARF63858.1"/>
    <property type="molecule type" value="Genomic_DNA"/>
</dbReference>
<dbReference type="InterPro" id="IPR050287">
    <property type="entry name" value="MTA/SAH_deaminase"/>
</dbReference>
<dbReference type="OrthoDB" id="3189065at2"/>
<dbReference type="PANTHER" id="PTHR43794">
    <property type="entry name" value="AMINOHYDROLASE SSNA-RELATED"/>
    <property type="match status" value="1"/>
</dbReference>
<accession>A0A1V0UFY0</accession>